<gene>
    <name evidence="2" type="ORF">GCK72_012478</name>
</gene>
<organism evidence="2 3">
    <name type="scientific">Caenorhabditis remanei</name>
    <name type="common">Caenorhabditis vulgaris</name>
    <dbReference type="NCBI Taxonomy" id="31234"/>
    <lineage>
        <taxon>Eukaryota</taxon>
        <taxon>Metazoa</taxon>
        <taxon>Ecdysozoa</taxon>
        <taxon>Nematoda</taxon>
        <taxon>Chromadorea</taxon>
        <taxon>Rhabditida</taxon>
        <taxon>Rhabditina</taxon>
        <taxon>Rhabditomorpha</taxon>
        <taxon>Rhabditoidea</taxon>
        <taxon>Rhabditidae</taxon>
        <taxon>Peloderinae</taxon>
        <taxon>Caenorhabditis</taxon>
    </lineage>
</organism>
<dbReference type="PANTHER" id="PTHR22899:SF0">
    <property type="entry name" value="F-BOX ASSOCIATED DOMAIN-CONTAINING PROTEIN-RELATED"/>
    <property type="match status" value="1"/>
</dbReference>
<dbReference type="Proteomes" id="UP000483820">
    <property type="component" value="Chromosome IV"/>
</dbReference>
<dbReference type="Pfam" id="PF07735">
    <property type="entry name" value="FBA_2"/>
    <property type="match status" value="1"/>
</dbReference>
<dbReference type="KEGG" id="crq:GCK72_012478"/>
<evidence type="ECO:0000259" key="1">
    <source>
        <dbReference type="Pfam" id="PF07735"/>
    </source>
</evidence>
<name>A0A6A5GN92_CAERE</name>
<dbReference type="CTD" id="78775512"/>
<dbReference type="InterPro" id="IPR053222">
    <property type="entry name" value="Zygotic_Embryogenesis-Asso"/>
</dbReference>
<dbReference type="RefSeq" id="XP_053583918.1">
    <property type="nucleotide sequence ID" value="XM_053729146.1"/>
</dbReference>
<dbReference type="AlphaFoldDB" id="A0A6A5GN92"/>
<dbReference type="GeneID" id="78775512"/>
<accession>A0A6A5GN92</accession>
<dbReference type="EMBL" id="WUAV01000004">
    <property type="protein sequence ID" value="KAF1756025.1"/>
    <property type="molecule type" value="Genomic_DNA"/>
</dbReference>
<protein>
    <recommendedName>
        <fullName evidence="1">Sdz-33 F-box domain-containing protein</fullName>
    </recommendedName>
</protein>
<dbReference type="InterPro" id="IPR012885">
    <property type="entry name" value="F-box_Sdz-33"/>
</dbReference>
<reference evidence="2 3" key="1">
    <citation type="submission" date="2019-12" db="EMBL/GenBank/DDBJ databases">
        <title>Chromosome-level assembly of the Caenorhabditis remanei genome.</title>
        <authorList>
            <person name="Teterina A.A."/>
            <person name="Willis J.H."/>
            <person name="Phillips P.C."/>
        </authorList>
    </citation>
    <scope>NUCLEOTIDE SEQUENCE [LARGE SCALE GENOMIC DNA]</scope>
    <source>
        <strain evidence="2 3">PX506</strain>
        <tissue evidence="2">Whole organism</tissue>
    </source>
</reference>
<evidence type="ECO:0000313" key="3">
    <source>
        <dbReference type="Proteomes" id="UP000483820"/>
    </source>
</evidence>
<comment type="caution">
    <text evidence="2">The sequence shown here is derived from an EMBL/GenBank/DDBJ whole genome shotgun (WGS) entry which is preliminary data.</text>
</comment>
<dbReference type="PANTHER" id="PTHR22899">
    <property type="entry name" value="CYCLIN-RELATED F-BOX FAMILY"/>
    <property type="match status" value="1"/>
</dbReference>
<evidence type="ECO:0000313" key="2">
    <source>
        <dbReference type="EMBL" id="KAF1756025.1"/>
    </source>
</evidence>
<sequence length="70" mass="8244">MNAREIRINKYWKFAPKDLNRFLKLWMNGSNGRLGQLDIDVDKGSVIDKDILFKGIKYSMGLEEEEMYSI</sequence>
<feature type="domain" description="Sdz-33 F-box" evidence="1">
    <location>
        <begin position="1"/>
        <end position="39"/>
    </location>
</feature>
<proteinExistence type="predicted"/>